<dbReference type="PANTHER" id="PTHR43563">
    <property type="entry name" value="AMINE OXIDASE"/>
    <property type="match status" value="1"/>
</dbReference>
<comment type="similarity">
    <text evidence="1">Belongs to the flavin monoamine oxidase family.</text>
</comment>
<dbReference type="RefSeq" id="WP_380792258.1">
    <property type="nucleotide sequence ID" value="NZ_JBHTKR010000005.1"/>
</dbReference>
<dbReference type="InterPro" id="IPR036188">
    <property type="entry name" value="FAD/NAD-bd_sf"/>
</dbReference>
<dbReference type="Gene3D" id="3.50.50.60">
    <property type="entry name" value="FAD/NAD(P)-binding domain"/>
    <property type="match status" value="2"/>
</dbReference>
<name>A0ABW3TFK8_9RHOB</name>
<dbReference type="Proteomes" id="UP001597151">
    <property type="component" value="Unassembled WGS sequence"/>
</dbReference>
<keyword evidence="4" id="KW-1185">Reference proteome</keyword>
<evidence type="ECO:0000259" key="2">
    <source>
        <dbReference type="Pfam" id="PF01593"/>
    </source>
</evidence>
<dbReference type="InterPro" id="IPR002937">
    <property type="entry name" value="Amino_oxidase"/>
</dbReference>
<feature type="domain" description="Amine oxidase" evidence="2">
    <location>
        <begin position="107"/>
        <end position="348"/>
    </location>
</feature>
<dbReference type="Pfam" id="PF13450">
    <property type="entry name" value="NAD_binding_8"/>
    <property type="match status" value="1"/>
</dbReference>
<accession>A0ABW3TFK8</accession>
<reference evidence="4" key="1">
    <citation type="journal article" date="2019" name="Int. J. Syst. Evol. Microbiol.">
        <title>The Global Catalogue of Microorganisms (GCM) 10K type strain sequencing project: providing services to taxonomists for standard genome sequencing and annotation.</title>
        <authorList>
            <consortium name="The Broad Institute Genomics Platform"/>
            <consortium name="The Broad Institute Genome Sequencing Center for Infectious Disease"/>
            <person name="Wu L."/>
            <person name="Ma J."/>
        </authorList>
    </citation>
    <scope>NUCLEOTIDE SEQUENCE [LARGE SCALE GENOMIC DNA]</scope>
    <source>
        <strain evidence="4">CCUG 55328</strain>
    </source>
</reference>
<comment type="caution">
    <text evidence="3">The sequence shown here is derived from an EMBL/GenBank/DDBJ whole genome shotgun (WGS) entry which is preliminary data.</text>
</comment>
<dbReference type="SUPFAM" id="SSF54373">
    <property type="entry name" value="FAD-linked reductases, C-terminal domain"/>
    <property type="match status" value="1"/>
</dbReference>
<dbReference type="Pfam" id="PF01593">
    <property type="entry name" value="Amino_oxidase"/>
    <property type="match status" value="1"/>
</dbReference>
<evidence type="ECO:0000256" key="1">
    <source>
        <dbReference type="ARBA" id="ARBA00005995"/>
    </source>
</evidence>
<dbReference type="InterPro" id="IPR050703">
    <property type="entry name" value="Flavin_MAO"/>
</dbReference>
<evidence type="ECO:0000313" key="4">
    <source>
        <dbReference type="Proteomes" id="UP001597151"/>
    </source>
</evidence>
<dbReference type="SUPFAM" id="SSF51905">
    <property type="entry name" value="FAD/NAD(P)-binding domain"/>
    <property type="match status" value="1"/>
</dbReference>
<dbReference type="EMBL" id="JBHTKR010000005">
    <property type="protein sequence ID" value="MFD1195487.1"/>
    <property type="molecule type" value="Genomic_DNA"/>
</dbReference>
<protein>
    <submittedName>
        <fullName evidence="3">Flavin monoamine oxidase family protein</fullName>
    </submittedName>
</protein>
<sequence>MQSSDIAIIGAGLAGLTCARLLHEQGANVTLIEAAAQIGGRIQALRDETGKPLADLGPTWVWPPHQPVVANWLGRLALATFVQANDGDAVIEGYHPAPMRAPLPGQDGMLRIAGGPAAMVQAMGAGLPDAVVQLNRRITRIDVSGDRLILTDHAGRQTGASHVVLATPLRVAATTITIPDAPAALITAMRATPTWMAGQAKAVMLYDRPFWREQDLSGRIASRIGPLAEVHDHSSIDGQAALFGFVGWPPEARDPARLEAAIRAQLIRCLGPDAGHPRRIMIQDWARNPLICTEADHDGAHPGHPPAILHQPHLDGRLHIAVSETSSLSPGLIEGALDAGQNAAQAILTRH</sequence>
<organism evidence="3 4">
    <name type="scientific">Seohaeicola saemankumensis</name>
    <dbReference type="NCBI Taxonomy" id="481181"/>
    <lineage>
        <taxon>Bacteria</taxon>
        <taxon>Pseudomonadati</taxon>
        <taxon>Pseudomonadota</taxon>
        <taxon>Alphaproteobacteria</taxon>
        <taxon>Rhodobacterales</taxon>
        <taxon>Roseobacteraceae</taxon>
        <taxon>Seohaeicola</taxon>
    </lineage>
</organism>
<evidence type="ECO:0000313" key="3">
    <source>
        <dbReference type="EMBL" id="MFD1195487.1"/>
    </source>
</evidence>
<gene>
    <name evidence="3" type="ORF">ACFQ3C_12510</name>
</gene>
<proteinExistence type="inferred from homology"/>
<dbReference type="PANTHER" id="PTHR43563:SF14">
    <property type="entry name" value="AMINE OXIDASE"/>
    <property type="match status" value="1"/>
</dbReference>